<dbReference type="EMBL" id="VBQZ03000019">
    <property type="protein sequence ID" value="MXQ84115.1"/>
    <property type="molecule type" value="Genomic_DNA"/>
</dbReference>
<organism evidence="2 3">
    <name type="scientific">Bos mutus</name>
    <name type="common">wild yak</name>
    <dbReference type="NCBI Taxonomy" id="72004"/>
    <lineage>
        <taxon>Eukaryota</taxon>
        <taxon>Metazoa</taxon>
        <taxon>Chordata</taxon>
        <taxon>Craniata</taxon>
        <taxon>Vertebrata</taxon>
        <taxon>Euteleostomi</taxon>
        <taxon>Mammalia</taxon>
        <taxon>Eutheria</taxon>
        <taxon>Laurasiatheria</taxon>
        <taxon>Artiodactyla</taxon>
        <taxon>Ruminantia</taxon>
        <taxon>Pecora</taxon>
        <taxon>Bovidae</taxon>
        <taxon>Bovinae</taxon>
        <taxon>Bos</taxon>
    </lineage>
</organism>
<accession>A0A6B0R2P4</accession>
<evidence type="ECO:0000313" key="3">
    <source>
        <dbReference type="Proteomes" id="UP000322234"/>
    </source>
</evidence>
<evidence type="ECO:0000313" key="2">
    <source>
        <dbReference type="EMBL" id="MXQ84115.1"/>
    </source>
</evidence>
<dbReference type="AlphaFoldDB" id="A0A6B0R2P4"/>
<dbReference type="Proteomes" id="UP000322234">
    <property type="component" value="Unassembled WGS sequence"/>
</dbReference>
<sequence length="95" mass="10365">MLLDSTPPPLGGSVLCRFPYSRSSLTLKAGCALVRLCSRRPRKRPPPPAGFLCAHQLRFSISDNVQLLREVTSCDDENRWGPSAAAATERDSGTH</sequence>
<gene>
    <name evidence="2" type="ORF">E5288_WYG012100</name>
</gene>
<keyword evidence="3" id="KW-1185">Reference proteome</keyword>
<proteinExistence type="predicted"/>
<feature type="region of interest" description="Disordered" evidence="1">
    <location>
        <begin position="76"/>
        <end position="95"/>
    </location>
</feature>
<evidence type="ECO:0000256" key="1">
    <source>
        <dbReference type="SAM" id="MobiDB-lite"/>
    </source>
</evidence>
<comment type="caution">
    <text evidence="2">The sequence shown here is derived from an EMBL/GenBank/DDBJ whole genome shotgun (WGS) entry which is preliminary data.</text>
</comment>
<name>A0A6B0R2P4_9CETA</name>
<protein>
    <submittedName>
        <fullName evidence="2">Uncharacterized protein</fullName>
    </submittedName>
</protein>
<reference evidence="2" key="1">
    <citation type="submission" date="2019-10" db="EMBL/GenBank/DDBJ databases">
        <title>The sequence and de novo assembly of the wild yak genome.</title>
        <authorList>
            <person name="Liu Y."/>
        </authorList>
    </citation>
    <scope>NUCLEOTIDE SEQUENCE [LARGE SCALE GENOMIC DNA]</scope>
    <source>
        <strain evidence="2">WY2019</strain>
    </source>
</reference>